<keyword evidence="2" id="KW-1185">Reference proteome</keyword>
<evidence type="ECO:0000313" key="2">
    <source>
        <dbReference type="Proteomes" id="UP000618754"/>
    </source>
</evidence>
<gene>
    <name evidence="1" type="ORF">IDJ75_11600</name>
</gene>
<reference evidence="1 2" key="1">
    <citation type="submission" date="2020-09" db="EMBL/GenBank/DDBJ databases">
        <title>Novel species of Mucilaginibacter isolated from a glacier on the Tibetan Plateau.</title>
        <authorList>
            <person name="Liu Q."/>
            <person name="Xin Y.-H."/>
        </authorList>
    </citation>
    <scope>NUCLEOTIDE SEQUENCE [LARGE SCALE GENOMIC DNA]</scope>
    <source>
        <strain evidence="1 2">CGMCC 1.13878</strain>
    </source>
</reference>
<dbReference type="RefSeq" id="WP_191175775.1">
    <property type="nucleotide sequence ID" value="NZ_JACWMW010000002.1"/>
</dbReference>
<accession>A0ABR7X5S2</accession>
<dbReference type="EMBL" id="JACWMW010000002">
    <property type="protein sequence ID" value="MBD1385927.1"/>
    <property type="molecule type" value="Genomic_DNA"/>
</dbReference>
<sequence length="82" mass="9073">MTKRLIELQAKGYDHDYLLEGANLVCVQDSHSLPLTSAWVKLIDQAYDRLSKTFKYIHSIDTGNGEKGVIIADAIIINGVIA</sequence>
<organism evidence="1 2">
    <name type="scientific">Mucilaginibacter rigui</name>
    <dbReference type="NCBI Taxonomy" id="534635"/>
    <lineage>
        <taxon>Bacteria</taxon>
        <taxon>Pseudomonadati</taxon>
        <taxon>Bacteroidota</taxon>
        <taxon>Sphingobacteriia</taxon>
        <taxon>Sphingobacteriales</taxon>
        <taxon>Sphingobacteriaceae</taxon>
        <taxon>Mucilaginibacter</taxon>
    </lineage>
</organism>
<dbReference type="Proteomes" id="UP000618754">
    <property type="component" value="Unassembled WGS sequence"/>
</dbReference>
<evidence type="ECO:0000313" key="1">
    <source>
        <dbReference type="EMBL" id="MBD1385927.1"/>
    </source>
</evidence>
<comment type="caution">
    <text evidence="1">The sequence shown here is derived from an EMBL/GenBank/DDBJ whole genome shotgun (WGS) entry which is preliminary data.</text>
</comment>
<proteinExistence type="predicted"/>
<name>A0ABR7X5S2_9SPHI</name>
<protein>
    <submittedName>
        <fullName evidence="1">Uncharacterized protein</fullName>
    </submittedName>
</protein>